<dbReference type="Proteomes" id="UP000499080">
    <property type="component" value="Unassembled WGS sequence"/>
</dbReference>
<evidence type="ECO:0000313" key="3">
    <source>
        <dbReference type="Proteomes" id="UP000499080"/>
    </source>
</evidence>
<sequence>MDCPPRQSQNRFYGRCIQSLHLRDPIDDIRPQLSSAGPSPRIHSPTENIQYYRRTIHGKEESAASVGPRRWTPE</sequence>
<dbReference type="AlphaFoldDB" id="A0A4Y2Q4Q3"/>
<organism evidence="2 3">
    <name type="scientific">Araneus ventricosus</name>
    <name type="common">Orbweaver spider</name>
    <name type="synonym">Epeira ventricosa</name>
    <dbReference type="NCBI Taxonomy" id="182803"/>
    <lineage>
        <taxon>Eukaryota</taxon>
        <taxon>Metazoa</taxon>
        <taxon>Ecdysozoa</taxon>
        <taxon>Arthropoda</taxon>
        <taxon>Chelicerata</taxon>
        <taxon>Arachnida</taxon>
        <taxon>Araneae</taxon>
        <taxon>Araneomorphae</taxon>
        <taxon>Entelegynae</taxon>
        <taxon>Araneoidea</taxon>
        <taxon>Araneidae</taxon>
        <taxon>Araneus</taxon>
    </lineage>
</organism>
<feature type="region of interest" description="Disordered" evidence="1">
    <location>
        <begin position="28"/>
        <end position="47"/>
    </location>
</feature>
<keyword evidence="3" id="KW-1185">Reference proteome</keyword>
<accession>A0A4Y2Q4Q3</accession>
<reference evidence="2 3" key="1">
    <citation type="journal article" date="2019" name="Sci. Rep.">
        <title>Orb-weaving spider Araneus ventricosus genome elucidates the spidroin gene catalogue.</title>
        <authorList>
            <person name="Kono N."/>
            <person name="Nakamura H."/>
            <person name="Ohtoshi R."/>
            <person name="Moran D.A.P."/>
            <person name="Shinohara A."/>
            <person name="Yoshida Y."/>
            <person name="Fujiwara M."/>
            <person name="Mori M."/>
            <person name="Tomita M."/>
            <person name="Arakawa K."/>
        </authorList>
    </citation>
    <scope>NUCLEOTIDE SEQUENCE [LARGE SCALE GENOMIC DNA]</scope>
</reference>
<protein>
    <submittedName>
        <fullName evidence="2">Uncharacterized protein</fullName>
    </submittedName>
</protein>
<name>A0A4Y2Q4Q3_ARAVE</name>
<gene>
    <name evidence="2" type="ORF">AVEN_47483_1</name>
</gene>
<proteinExistence type="predicted"/>
<comment type="caution">
    <text evidence="2">The sequence shown here is derived from an EMBL/GenBank/DDBJ whole genome shotgun (WGS) entry which is preliminary data.</text>
</comment>
<evidence type="ECO:0000313" key="2">
    <source>
        <dbReference type="EMBL" id="GBN57276.1"/>
    </source>
</evidence>
<dbReference type="EMBL" id="BGPR01012706">
    <property type="protein sequence ID" value="GBN57276.1"/>
    <property type="molecule type" value="Genomic_DNA"/>
</dbReference>
<evidence type="ECO:0000256" key="1">
    <source>
        <dbReference type="SAM" id="MobiDB-lite"/>
    </source>
</evidence>